<evidence type="ECO:0008006" key="6">
    <source>
        <dbReference type="Google" id="ProtNLM"/>
    </source>
</evidence>
<gene>
    <name evidence="4" type="ORF">PRZ48_011289</name>
</gene>
<dbReference type="Pfam" id="PF13417">
    <property type="entry name" value="GST_N_3"/>
    <property type="match status" value="1"/>
</dbReference>
<dbReference type="SUPFAM" id="SSF52833">
    <property type="entry name" value="Thioredoxin-like"/>
    <property type="match status" value="1"/>
</dbReference>
<evidence type="ECO:0000256" key="1">
    <source>
        <dbReference type="ARBA" id="ARBA00007409"/>
    </source>
</evidence>
<evidence type="ECO:0000259" key="3">
    <source>
        <dbReference type="PROSITE" id="PS50405"/>
    </source>
</evidence>
<evidence type="ECO:0000313" key="5">
    <source>
        <dbReference type="Proteomes" id="UP001305779"/>
    </source>
</evidence>
<feature type="domain" description="GST C-terminal" evidence="3">
    <location>
        <begin position="79"/>
        <end position="202"/>
    </location>
</feature>
<dbReference type="InterPro" id="IPR010987">
    <property type="entry name" value="Glutathione-S-Trfase_C-like"/>
</dbReference>
<dbReference type="InterPro" id="IPR004046">
    <property type="entry name" value="GST_C"/>
</dbReference>
<feature type="domain" description="GST N-terminal" evidence="2">
    <location>
        <begin position="1"/>
        <end position="74"/>
    </location>
</feature>
<protein>
    <recommendedName>
        <fullName evidence="6">Glutathione S-transferase</fullName>
    </recommendedName>
</protein>
<name>A0ABR0E6H5_ZASCE</name>
<dbReference type="Pfam" id="PF00043">
    <property type="entry name" value="GST_C"/>
    <property type="match status" value="1"/>
</dbReference>
<dbReference type="PROSITE" id="PS50404">
    <property type="entry name" value="GST_NTER"/>
    <property type="match status" value="1"/>
</dbReference>
<dbReference type="Gene3D" id="3.40.30.10">
    <property type="entry name" value="Glutaredoxin"/>
    <property type="match status" value="1"/>
</dbReference>
<dbReference type="InterPro" id="IPR036249">
    <property type="entry name" value="Thioredoxin-like_sf"/>
</dbReference>
<comment type="similarity">
    <text evidence="1">Belongs to the GST superfamily.</text>
</comment>
<reference evidence="4 5" key="1">
    <citation type="journal article" date="2023" name="G3 (Bethesda)">
        <title>A chromosome-level genome assembly of Zasmidium syzygii isolated from banana leaves.</title>
        <authorList>
            <person name="van Westerhoven A.C."/>
            <person name="Mehrabi R."/>
            <person name="Talebi R."/>
            <person name="Steentjes M.B.F."/>
            <person name="Corcolon B."/>
            <person name="Chong P.A."/>
            <person name="Kema G.H.J."/>
            <person name="Seidl M.F."/>
        </authorList>
    </citation>
    <scope>NUCLEOTIDE SEQUENCE [LARGE SCALE GENOMIC DNA]</scope>
    <source>
        <strain evidence="4 5">P124</strain>
    </source>
</reference>
<dbReference type="PANTHER" id="PTHR44051:SF8">
    <property type="entry name" value="GLUTATHIONE S-TRANSFERASE GSTA"/>
    <property type="match status" value="1"/>
</dbReference>
<evidence type="ECO:0000259" key="2">
    <source>
        <dbReference type="PROSITE" id="PS50404"/>
    </source>
</evidence>
<dbReference type="SUPFAM" id="SSF47616">
    <property type="entry name" value="GST C-terminal domain-like"/>
    <property type="match status" value="1"/>
</dbReference>
<sequence>MLLLELGIPFTAIPMKEGHNRLYEGADGTGLSREAFLKASPMGYVPALTIDHETTITELSAVLFYISSLAPERGMTGHGAVENAKVLQWMSWLSTTLNEYGFAGYWRPSRMVGPEASSEAEEAVRAEGKKTILKGFDILEGWLDGTGYAVGGHLTVVDFMLQWGKTGFDMDRYPRFRDVARRAEQLPSVRQALRIEGIEMEFEGQK</sequence>
<accession>A0ABR0E6H5</accession>
<comment type="caution">
    <text evidence="4">The sequence shown here is derived from an EMBL/GenBank/DDBJ whole genome shotgun (WGS) entry which is preliminary data.</text>
</comment>
<organism evidence="4 5">
    <name type="scientific">Zasmidium cellare</name>
    <name type="common">Wine cellar mold</name>
    <name type="synonym">Racodium cellare</name>
    <dbReference type="NCBI Taxonomy" id="395010"/>
    <lineage>
        <taxon>Eukaryota</taxon>
        <taxon>Fungi</taxon>
        <taxon>Dikarya</taxon>
        <taxon>Ascomycota</taxon>
        <taxon>Pezizomycotina</taxon>
        <taxon>Dothideomycetes</taxon>
        <taxon>Dothideomycetidae</taxon>
        <taxon>Mycosphaerellales</taxon>
        <taxon>Mycosphaerellaceae</taxon>
        <taxon>Zasmidium</taxon>
    </lineage>
</organism>
<evidence type="ECO:0000313" key="4">
    <source>
        <dbReference type="EMBL" id="KAK4496840.1"/>
    </source>
</evidence>
<dbReference type="Gene3D" id="1.20.1050.10">
    <property type="match status" value="1"/>
</dbReference>
<dbReference type="PANTHER" id="PTHR44051">
    <property type="entry name" value="GLUTATHIONE S-TRANSFERASE-RELATED"/>
    <property type="match status" value="1"/>
</dbReference>
<dbReference type="PROSITE" id="PS50405">
    <property type="entry name" value="GST_CTER"/>
    <property type="match status" value="1"/>
</dbReference>
<dbReference type="InterPro" id="IPR004045">
    <property type="entry name" value="Glutathione_S-Trfase_N"/>
</dbReference>
<proteinExistence type="inferred from homology"/>
<dbReference type="EMBL" id="JAXOVC010000009">
    <property type="protein sequence ID" value="KAK4496840.1"/>
    <property type="molecule type" value="Genomic_DNA"/>
</dbReference>
<keyword evidence="5" id="KW-1185">Reference proteome</keyword>
<dbReference type="Proteomes" id="UP001305779">
    <property type="component" value="Unassembled WGS sequence"/>
</dbReference>
<dbReference type="InterPro" id="IPR036282">
    <property type="entry name" value="Glutathione-S-Trfase_C_sf"/>
</dbReference>